<comment type="caution">
    <text evidence="1">The sequence shown here is derived from an EMBL/GenBank/DDBJ whole genome shotgun (WGS) entry which is preliminary data.</text>
</comment>
<keyword evidence="2" id="KW-1185">Reference proteome</keyword>
<proteinExistence type="predicted"/>
<evidence type="ECO:0000313" key="1">
    <source>
        <dbReference type="EMBL" id="MFC5654464.1"/>
    </source>
</evidence>
<evidence type="ECO:0008006" key="3">
    <source>
        <dbReference type="Google" id="ProtNLM"/>
    </source>
</evidence>
<gene>
    <name evidence="1" type="ORF">ACFP3J_03020</name>
</gene>
<dbReference type="RefSeq" id="WP_344347233.1">
    <property type="nucleotide sequence ID" value="NZ_BAAASM010000009.1"/>
</dbReference>
<reference evidence="2" key="1">
    <citation type="journal article" date="2019" name="Int. J. Syst. Evol. Microbiol.">
        <title>The Global Catalogue of Microorganisms (GCM) 10K type strain sequencing project: providing services to taxonomists for standard genome sequencing and annotation.</title>
        <authorList>
            <consortium name="The Broad Institute Genomics Platform"/>
            <consortium name="The Broad Institute Genome Sequencing Center for Infectious Disease"/>
            <person name="Wu L."/>
            <person name="Ma J."/>
        </authorList>
    </citation>
    <scope>NUCLEOTIDE SEQUENCE [LARGE SCALE GENOMIC DNA]</scope>
    <source>
        <strain evidence="2">KCTC 5701</strain>
    </source>
</reference>
<dbReference type="Proteomes" id="UP001596065">
    <property type="component" value="Unassembled WGS sequence"/>
</dbReference>
<sequence length="91" mass="10243">MTTDQHTTPAAEQAGEQGFYVSARYQDRAKLLLGPYATHQEALDNVDRARRYVVEHDVRGWLYAFGTVRGEMKPGRALPTGHLNDRLGLTE</sequence>
<name>A0ABW0WC30_STRNO</name>
<dbReference type="EMBL" id="JBHSOE010000003">
    <property type="protein sequence ID" value="MFC5654464.1"/>
    <property type="molecule type" value="Genomic_DNA"/>
</dbReference>
<accession>A0ABW0WC30</accession>
<evidence type="ECO:0000313" key="2">
    <source>
        <dbReference type="Proteomes" id="UP001596065"/>
    </source>
</evidence>
<organism evidence="1 2">
    <name type="scientific">Streptomyces nogalater</name>
    <dbReference type="NCBI Taxonomy" id="38314"/>
    <lineage>
        <taxon>Bacteria</taxon>
        <taxon>Bacillati</taxon>
        <taxon>Actinomycetota</taxon>
        <taxon>Actinomycetes</taxon>
        <taxon>Kitasatosporales</taxon>
        <taxon>Streptomycetaceae</taxon>
        <taxon>Streptomyces</taxon>
    </lineage>
</organism>
<protein>
    <recommendedName>
        <fullName evidence="3">SPOR domain-containing protein</fullName>
    </recommendedName>
</protein>